<evidence type="ECO:0000256" key="1">
    <source>
        <dbReference type="ARBA" id="ARBA00001968"/>
    </source>
</evidence>
<evidence type="ECO:0000256" key="3">
    <source>
        <dbReference type="ARBA" id="ARBA00022771"/>
    </source>
</evidence>
<evidence type="ECO:0000313" key="8">
    <source>
        <dbReference type="EMBL" id="KAH3700605.1"/>
    </source>
</evidence>
<dbReference type="InterPro" id="IPR027806">
    <property type="entry name" value="HARBI1_dom"/>
</dbReference>
<dbReference type="EMBL" id="JAIWYP010000015">
    <property type="protein sequence ID" value="KAH3700605.1"/>
    <property type="molecule type" value="Genomic_DNA"/>
</dbReference>
<dbReference type="Pfam" id="PF13613">
    <property type="entry name" value="HTH_Tnp_4"/>
    <property type="match status" value="1"/>
</dbReference>
<comment type="cofactor">
    <cofactor evidence="1">
        <name>a divalent metal cation</name>
        <dbReference type="ChEBI" id="CHEBI:60240"/>
    </cofactor>
</comment>
<keyword evidence="5 6" id="KW-0238">DNA-binding</keyword>
<dbReference type="Pfam" id="PF05485">
    <property type="entry name" value="THAP"/>
    <property type="match status" value="1"/>
</dbReference>
<dbReference type="Proteomes" id="UP000828390">
    <property type="component" value="Unassembled WGS sequence"/>
</dbReference>
<dbReference type="OrthoDB" id="6754832at2759"/>
<dbReference type="Pfam" id="PF13359">
    <property type="entry name" value="DDE_Tnp_4"/>
    <property type="match status" value="1"/>
</dbReference>
<dbReference type="PROSITE" id="PS50950">
    <property type="entry name" value="ZF_THAP"/>
    <property type="match status" value="1"/>
</dbReference>
<evidence type="ECO:0000256" key="2">
    <source>
        <dbReference type="ARBA" id="ARBA00022723"/>
    </source>
</evidence>
<dbReference type="InterPro" id="IPR027805">
    <property type="entry name" value="Transposase_HTH_dom"/>
</dbReference>
<keyword evidence="4" id="KW-0862">Zinc</keyword>
<dbReference type="AlphaFoldDB" id="A0A9D4BF13"/>
<reference evidence="8" key="2">
    <citation type="submission" date="2020-11" db="EMBL/GenBank/DDBJ databases">
        <authorList>
            <person name="McCartney M.A."/>
            <person name="Auch B."/>
            <person name="Kono T."/>
            <person name="Mallez S."/>
            <person name="Becker A."/>
            <person name="Gohl D.M."/>
            <person name="Silverstein K.A.T."/>
            <person name="Koren S."/>
            <person name="Bechman K.B."/>
            <person name="Herman A."/>
            <person name="Abrahante J.E."/>
            <person name="Garbe J."/>
        </authorList>
    </citation>
    <scope>NUCLEOTIDE SEQUENCE</scope>
    <source>
        <strain evidence="8">Duluth1</strain>
        <tissue evidence="8">Whole animal</tissue>
    </source>
</reference>
<dbReference type="SUPFAM" id="SSF57716">
    <property type="entry name" value="Glucocorticoid receptor-like (DNA-binding domain)"/>
    <property type="match status" value="1"/>
</dbReference>
<dbReference type="PANTHER" id="PTHR23080">
    <property type="entry name" value="THAP DOMAIN PROTEIN"/>
    <property type="match status" value="1"/>
</dbReference>
<organism evidence="8 9">
    <name type="scientific">Dreissena polymorpha</name>
    <name type="common">Zebra mussel</name>
    <name type="synonym">Mytilus polymorpha</name>
    <dbReference type="NCBI Taxonomy" id="45954"/>
    <lineage>
        <taxon>Eukaryota</taxon>
        <taxon>Metazoa</taxon>
        <taxon>Spiralia</taxon>
        <taxon>Lophotrochozoa</taxon>
        <taxon>Mollusca</taxon>
        <taxon>Bivalvia</taxon>
        <taxon>Autobranchia</taxon>
        <taxon>Heteroconchia</taxon>
        <taxon>Euheterodonta</taxon>
        <taxon>Imparidentia</taxon>
        <taxon>Neoheterodontei</taxon>
        <taxon>Myida</taxon>
        <taxon>Dreissenoidea</taxon>
        <taxon>Dreissenidae</taxon>
        <taxon>Dreissena</taxon>
    </lineage>
</organism>
<keyword evidence="3 6" id="KW-0863">Zinc-finger</keyword>
<dbReference type="GO" id="GO:0008270">
    <property type="term" value="F:zinc ion binding"/>
    <property type="evidence" value="ECO:0007669"/>
    <property type="project" value="UniProtKB-KW"/>
</dbReference>
<evidence type="ECO:0000313" key="9">
    <source>
        <dbReference type="Proteomes" id="UP000828390"/>
    </source>
</evidence>
<comment type="caution">
    <text evidence="8">The sequence shown here is derived from an EMBL/GenBank/DDBJ whole genome shotgun (WGS) entry which is preliminary data.</text>
</comment>
<protein>
    <recommendedName>
        <fullName evidence="7">THAP-type domain-containing protein</fullName>
    </recommendedName>
</protein>
<proteinExistence type="predicted"/>
<evidence type="ECO:0000256" key="5">
    <source>
        <dbReference type="ARBA" id="ARBA00023125"/>
    </source>
</evidence>
<reference evidence="8" key="1">
    <citation type="journal article" date="2019" name="bioRxiv">
        <title>The Genome of the Zebra Mussel, Dreissena polymorpha: A Resource for Invasive Species Research.</title>
        <authorList>
            <person name="McCartney M.A."/>
            <person name="Auch B."/>
            <person name="Kono T."/>
            <person name="Mallez S."/>
            <person name="Zhang Y."/>
            <person name="Obille A."/>
            <person name="Becker A."/>
            <person name="Abrahante J.E."/>
            <person name="Garbe J."/>
            <person name="Badalamenti J.P."/>
            <person name="Herman A."/>
            <person name="Mangelson H."/>
            <person name="Liachko I."/>
            <person name="Sullivan S."/>
            <person name="Sone E.D."/>
            <person name="Koren S."/>
            <person name="Silverstein K.A.T."/>
            <person name="Beckman K.B."/>
            <person name="Gohl D.M."/>
        </authorList>
    </citation>
    <scope>NUCLEOTIDE SEQUENCE</scope>
    <source>
        <strain evidence="8">Duluth1</strain>
        <tissue evidence="8">Whole animal</tissue>
    </source>
</reference>
<evidence type="ECO:0000256" key="6">
    <source>
        <dbReference type="PROSITE-ProRule" id="PRU00309"/>
    </source>
</evidence>
<gene>
    <name evidence="8" type="ORF">DPMN_075582</name>
</gene>
<name>A0A9D4BF13_DREPO</name>
<keyword evidence="9" id="KW-1185">Reference proteome</keyword>
<dbReference type="PANTHER" id="PTHR23080:SF133">
    <property type="entry name" value="SI:CH211-262I1.5-RELATED"/>
    <property type="match status" value="1"/>
</dbReference>
<dbReference type="SMART" id="SM00980">
    <property type="entry name" value="THAP"/>
    <property type="match status" value="1"/>
</dbReference>
<keyword evidence="2" id="KW-0479">Metal-binding</keyword>
<sequence>MVYCFAIHCVHRTGGNGTCSLFRFPINPKEKKKWVDRCRRADRAVNGNDRICSCHFVDGKKENGPTIFDYQKKDLHFPEMNTPKRCKRPKLKEREDVKESIPVDVTTISQDHNYYTHDYRAYDDIEAELPTKSIQELEREIARLEGELGRMKLRPSKMSVQDIIGDNDKMLLYTSFPVDVFQVLVGVLKRLAPFNYYAGWTVTCFSLEDQLLITLMKLRLNCKDLDLAVRFDTSRGTVSNIINTYISVLHEILFEGILLKVGIPSQLKCKGSMPKSFEDFSSARIAMDATEIVQDVPCNMNHQTLSYSNYKSRHTVKAVTCVAPNGALVFLFRSLSRLYIRCSYC</sequence>
<accession>A0A9D4BF13</accession>
<feature type="domain" description="THAP-type" evidence="7">
    <location>
        <begin position="1"/>
        <end position="81"/>
    </location>
</feature>
<evidence type="ECO:0000259" key="7">
    <source>
        <dbReference type="PROSITE" id="PS50950"/>
    </source>
</evidence>
<dbReference type="GO" id="GO:0003677">
    <property type="term" value="F:DNA binding"/>
    <property type="evidence" value="ECO:0007669"/>
    <property type="project" value="UniProtKB-UniRule"/>
</dbReference>
<dbReference type="InterPro" id="IPR006612">
    <property type="entry name" value="THAP_Znf"/>
</dbReference>
<evidence type="ECO:0000256" key="4">
    <source>
        <dbReference type="ARBA" id="ARBA00022833"/>
    </source>
</evidence>